<dbReference type="Proteomes" id="UP000029995">
    <property type="component" value="Unassembled WGS sequence"/>
</dbReference>
<dbReference type="GO" id="GO:0070475">
    <property type="term" value="P:rRNA base methylation"/>
    <property type="evidence" value="ECO:0007669"/>
    <property type="project" value="TreeGrafter"/>
</dbReference>
<keyword evidence="1 4" id="KW-0489">Methyltransferase</keyword>
<dbReference type="Gene3D" id="3.40.50.150">
    <property type="entry name" value="Vaccinia Virus protein VP39"/>
    <property type="match status" value="1"/>
</dbReference>
<feature type="non-terminal residue" evidence="5">
    <location>
        <position position="1"/>
    </location>
</feature>
<sequence length="60" mass="6491">QAEALAASTVPVVVAVSCNPSSLARDARILVDGGYRLERATPVDQFLWTPHLEAVAVFRR</sequence>
<feature type="active site" description="Nucleophile" evidence="4">
    <location>
        <position position="18"/>
    </location>
</feature>
<name>A0A0A0D055_9PROT</name>
<comment type="caution">
    <text evidence="4">Lacks conserved residue(s) required for the propagation of feature annotation.</text>
</comment>
<accession>A0A0A0D055</accession>
<reference evidence="5 6" key="1">
    <citation type="submission" date="2014-01" db="EMBL/GenBank/DDBJ databases">
        <title>Genome sequence determination for a cystic fibrosis isolate, Inquilinus limosus.</title>
        <authorList>
            <person name="Pino M."/>
            <person name="Di Conza J."/>
            <person name="Gutkind G."/>
        </authorList>
    </citation>
    <scope>NUCLEOTIDE SEQUENCE [LARGE SCALE GENOMIC DNA]</scope>
    <source>
        <strain evidence="5 6">MP06</strain>
    </source>
</reference>
<comment type="similarity">
    <text evidence="4">Belongs to the class I-like SAM-binding methyltransferase superfamily. RNA M5U methyltransferase family.</text>
</comment>
<dbReference type="PROSITE" id="PS51687">
    <property type="entry name" value="SAM_MT_RNA_M5U"/>
    <property type="match status" value="1"/>
</dbReference>
<keyword evidence="2 4" id="KW-0808">Transferase</keyword>
<proteinExistence type="inferred from homology"/>
<evidence type="ECO:0000256" key="4">
    <source>
        <dbReference type="PROSITE-ProRule" id="PRU01024"/>
    </source>
</evidence>
<evidence type="ECO:0000313" key="6">
    <source>
        <dbReference type="Proteomes" id="UP000029995"/>
    </source>
</evidence>
<dbReference type="SUPFAM" id="SSF53335">
    <property type="entry name" value="S-adenosyl-L-methionine-dependent methyltransferases"/>
    <property type="match status" value="1"/>
</dbReference>
<dbReference type="EMBL" id="JANX01000512">
    <property type="protein sequence ID" value="KGM31430.1"/>
    <property type="molecule type" value="Genomic_DNA"/>
</dbReference>
<organism evidence="5 6">
    <name type="scientific">Inquilinus limosus MP06</name>
    <dbReference type="NCBI Taxonomy" id="1398085"/>
    <lineage>
        <taxon>Bacteria</taxon>
        <taxon>Pseudomonadati</taxon>
        <taxon>Pseudomonadota</taxon>
        <taxon>Alphaproteobacteria</taxon>
        <taxon>Rhodospirillales</taxon>
        <taxon>Rhodospirillaceae</taxon>
        <taxon>Inquilinus</taxon>
    </lineage>
</organism>
<protein>
    <recommendedName>
        <fullName evidence="7">RNA methyltransferase</fullName>
    </recommendedName>
</protein>
<evidence type="ECO:0000313" key="5">
    <source>
        <dbReference type="EMBL" id="KGM31430.1"/>
    </source>
</evidence>
<comment type="caution">
    <text evidence="5">The sequence shown here is derived from an EMBL/GenBank/DDBJ whole genome shotgun (WGS) entry which is preliminary data.</text>
</comment>
<gene>
    <name evidence="5" type="ORF">P409_27200</name>
</gene>
<dbReference type="InterPro" id="IPR029063">
    <property type="entry name" value="SAM-dependent_MTases_sf"/>
</dbReference>
<feature type="binding site" evidence="4">
    <location>
        <position position="1"/>
    </location>
    <ligand>
        <name>S-adenosyl-L-methionine</name>
        <dbReference type="ChEBI" id="CHEBI:59789"/>
    </ligand>
</feature>
<evidence type="ECO:0000256" key="1">
    <source>
        <dbReference type="ARBA" id="ARBA00022603"/>
    </source>
</evidence>
<evidence type="ECO:0000256" key="3">
    <source>
        <dbReference type="ARBA" id="ARBA00022691"/>
    </source>
</evidence>
<dbReference type="PANTHER" id="PTHR11061">
    <property type="entry name" value="RNA M5U METHYLTRANSFERASE"/>
    <property type="match status" value="1"/>
</dbReference>
<dbReference type="AlphaFoldDB" id="A0A0A0D055"/>
<keyword evidence="3 4" id="KW-0949">S-adenosyl-L-methionine</keyword>
<dbReference type="InterPro" id="IPR010280">
    <property type="entry name" value="U5_MeTrfase_fam"/>
</dbReference>
<evidence type="ECO:0008006" key="7">
    <source>
        <dbReference type="Google" id="ProtNLM"/>
    </source>
</evidence>
<dbReference type="PANTHER" id="PTHR11061:SF49">
    <property type="entry name" value="23S RRNA (URACIL(1939)-C(5))-METHYLTRANSFERASE RLMD"/>
    <property type="match status" value="1"/>
</dbReference>
<dbReference type="GO" id="GO:0070041">
    <property type="term" value="F:rRNA (uridine-C5-)-methyltransferase activity"/>
    <property type="evidence" value="ECO:0007669"/>
    <property type="project" value="TreeGrafter"/>
</dbReference>
<evidence type="ECO:0000256" key="2">
    <source>
        <dbReference type="ARBA" id="ARBA00022679"/>
    </source>
</evidence>